<accession>A0A7J5XUI5</accession>
<dbReference type="AlphaFoldDB" id="A0A7J5XUI5"/>
<organism evidence="2 3">
    <name type="scientific">Dissostichus mawsoni</name>
    <name type="common">Antarctic cod</name>
    <dbReference type="NCBI Taxonomy" id="36200"/>
    <lineage>
        <taxon>Eukaryota</taxon>
        <taxon>Metazoa</taxon>
        <taxon>Chordata</taxon>
        <taxon>Craniata</taxon>
        <taxon>Vertebrata</taxon>
        <taxon>Euteleostomi</taxon>
        <taxon>Actinopterygii</taxon>
        <taxon>Neopterygii</taxon>
        <taxon>Teleostei</taxon>
        <taxon>Neoteleostei</taxon>
        <taxon>Acanthomorphata</taxon>
        <taxon>Eupercaria</taxon>
        <taxon>Perciformes</taxon>
        <taxon>Notothenioidei</taxon>
        <taxon>Nototheniidae</taxon>
        <taxon>Dissostichus</taxon>
    </lineage>
</organism>
<evidence type="ECO:0000313" key="3">
    <source>
        <dbReference type="Proteomes" id="UP000518266"/>
    </source>
</evidence>
<proteinExistence type="predicted"/>
<feature type="compositionally biased region" description="Low complexity" evidence="1">
    <location>
        <begin position="117"/>
        <end position="129"/>
    </location>
</feature>
<feature type="region of interest" description="Disordered" evidence="1">
    <location>
        <begin position="182"/>
        <end position="212"/>
    </location>
</feature>
<gene>
    <name evidence="2" type="ORF">F7725_006305</name>
</gene>
<evidence type="ECO:0000256" key="1">
    <source>
        <dbReference type="SAM" id="MobiDB-lite"/>
    </source>
</evidence>
<name>A0A7J5XUI5_DISMA</name>
<protein>
    <submittedName>
        <fullName evidence="2">Uncharacterized protein</fullName>
    </submittedName>
</protein>
<feature type="region of interest" description="Disordered" evidence="1">
    <location>
        <begin position="113"/>
        <end position="133"/>
    </location>
</feature>
<feature type="compositionally biased region" description="Gly residues" evidence="1">
    <location>
        <begin position="182"/>
        <end position="203"/>
    </location>
</feature>
<keyword evidence="3" id="KW-1185">Reference proteome</keyword>
<reference evidence="2 3" key="1">
    <citation type="submission" date="2020-03" db="EMBL/GenBank/DDBJ databases">
        <title>Dissostichus mawsoni Genome sequencing and assembly.</title>
        <authorList>
            <person name="Park H."/>
        </authorList>
    </citation>
    <scope>NUCLEOTIDE SEQUENCE [LARGE SCALE GENOMIC DNA]</scope>
    <source>
        <strain evidence="2">DM0001</strain>
        <tissue evidence="2">Muscle</tissue>
    </source>
</reference>
<comment type="caution">
    <text evidence="2">The sequence shown here is derived from an EMBL/GenBank/DDBJ whole genome shotgun (WGS) entry which is preliminary data.</text>
</comment>
<sequence length="234" mass="23446">MADSDVADITELEKLDWPEAGLENRQGAWSLLLSSNQEQLLSGLALLLALVHLQQDVLRLDVRVDDLTLPVQVVQPLQHLGGSIPAQPHCREVSPAQFPDHMVASVEQISDLHRSDGSSCSSSSEPSSCTGGGVATTGGGGVNMGGGGVNTGGIGLLAKWGVVICVGADDITGGGPMKMGEGFSGGKGGSGGEGLSGGEGGAVAHGSSCSPVLLPSPPVFLAAGRRVSGSCRDG</sequence>
<evidence type="ECO:0000313" key="2">
    <source>
        <dbReference type="EMBL" id="KAF3840443.1"/>
    </source>
</evidence>
<dbReference type="Proteomes" id="UP000518266">
    <property type="component" value="Unassembled WGS sequence"/>
</dbReference>
<dbReference type="EMBL" id="JAAKFY010000020">
    <property type="protein sequence ID" value="KAF3840443.1"/>
    <property type="molecule type" value="Genomic_DNA"/>
</dbReference>